<dbReference type="EMBL" id="JBHSJJ010000007">
    <property type="protein sequence ID" value="MFC4872887.1"/>
    <property type="molecule type" value="Genomic_DNA"/>
</dbReference>
<name>A0ABV9T2C8_9BACT</name>
<comment type="caution">
    <text evidence="15">The sequence shown here is derived from an EMBL/GenBank/DDBJ whole genome shotgun (WGS) entry which is preliminary data.</text>
</comment>
<keyword evidence="3" id="KW-0328">Glycosyltransferase</keyword>
<keyword evidence="6" id="KW-0479">Metal-binding</keyword>
<dbReference type="RefSeq" id="WP_377065466.1">
    <property type="nucleotide sequence ID" value="NZ_JBHSJJ010000007.1"/>
</dbReference>
<evidence type="ECO:0000256" key="13">
    <source>
        <dbReference type="ARBA" id="ARBA00023180"/>
    </source>
</evidence>
<evidence type="ECO:0000256" key="3">
    <source>
        <dbReference type="ARBA" id="ARBA00022676"/>
    </source>
</evidence>
<dbReference type="PANTHER" id="PTHR46025">
    <property type="entry name" value="XYLOSYLTRANSFERASE OXT"/>
    <property type="match status" value="1"/>
</dbReference>
<comment type="subcellular location">
    <subcellularLocation>
        <location evidence="2">Endoplasmic reticulum membrane</location>
        <topology evidence="2">Single-pass type II membrane protein</topology>
    </subcellularLocation>
    <subcellularLocation>
        <location evidence="1">Golgi apparatus membrane</location>
        <topology evidence="1">Single-pass type II membrane protein</topology>
    </subcellularLocation>
</comment>
<dbReference type="InterPro" id="IPR043538">
    <property type="entry name" value="XYLT"/>
</dbReference>
<gene>
    <name evidence="15" type="ORF">ACFPFU_14415</name>
</gene>
<dbReference type="PANTHER" id="PTHR46025:SF3">
    <property type="entry name" value="XYLOSYLTRANSFERASE OXT"/>
    <property type="match status" value="1"/>
</dbReference>
<evidence type="ECO:0000256" key="8">
    <source>
        <dbReference type="ARBA" id="ARBA00022968"/>
    </source>
</evidence>
<evidence type="ECO:0000256" key="11">
    <source>
        <dbReference type="ARBA" id="ARBA00023136"/>
    </source>
</evidence>
<dbReference type="InterPro" id="IPR003406">
    <property type="entry name" value="Glyco_trans_14"/>
</dbReference>
<sequence>MITNYIILAHTNPSQVKRMIAALNDDKTTHFYVHVDLKTDIDPFITALESFQNLIFLPPEKRQVCNWGGMGIVNATLTAMQMIVKNKEKGYAIILSGQDFPIKSKSFINAFLNKNYGTEFISGFPLPTPKWTEGGMWRIERYKFELSSKKGDYVLLPSFFDRDFYAIPSLKKLAKFVLKGRVLDLIKIIPKRKFPNYLKPYGGDTWLGFTTETVSEILQYLTDHPDFLEYIEGCHLPDEIIFQTLVWEIFKDRQHLIKDSLTYAKWVEPNAPSPEIFTSKDLRFLSELPEGKLFARKFDASRDSDIMDELEKQVLSAHPVKSPTLK</sequence>
<reference evidence="16" key="1">
    <citation type="journal article" date="2019" name="Int. J. Syst. Evol. Microbiol.">
        <title>The Global Catalogue of Microorganisms (GCM) 10K type strain sequencing project: providing services to taxonomists for standard genome sequencing and annotation.</title>
        <authorList>
            <consortium name="The Broad Institute Genomics Platform"/>
            <consortium name="The Broad Institute Genome Sequencing Center for Infectious Disease"/>
            <person name="Wu L."/>
            <person name="Ma J."/>
        </authorList>
    </citation>
    <scope>NUCLEOTIDE SEQUENCE [LARGE SCALE GENOMIC DNA]</scope>
    <source>
        <strain evidence="16">CGMCC 4.7466</strain>
    </source>
</reference>
<keyword evidence="9" id="KW-1133">Transmembrane helix</keyword>
<dbReference type="Proteomes" id="UP001595818">
    <property type="component" value="Unassembled WGS sequence"/>
</dbReference>
<proteinExistence type="predicted"/>
<keyword evidence="13" id="KW-0325">Glycoprotein</keyword>
<evidence type="ECO:0000256" key="12">
    <source>
        <dbReference type="ARBA" id="ARBA00023157"/>
    </source>
</evidence>
<evidence type="ECO:0000256" key="10">
    <source>
        <dbReference type="ARBA" id="ARBA00023034"/>
    </source>
</evidence>
<keyword evidence="5" id="KW-0812">Transmembrane</keyword>
<keyword evidence="11" id="KW-0472">Membrane</keyword>
<keyword evidence="7" id="KW-0256">Endoplasmic reticulum</keyword>
<keyword evidence="16" id="KW-1185">Reference proteome</keyword>
<evidence type="ECO:0000256" key="4">
    <source>
        <dbReference type="ARBA" id="ARBA00022679"/>
    </source>
</evidence>
<evidence type="ECO:0000256" key="1">
    <source>
        <dbReference type="ARBA" id="ARBA00004323"/>
    </source>
</evidence>
<evidence type="ECO:0000256" key="5">
    <source>
        <dbReference type="ARBA" id="ARBA00022692"/>
    </source>
</evidence>
<evidence type="ECO:0000313" key="16">
    <source>
        <dbReference type="Proteomes" id="UP001595818"/>
    </source>
</evidence>
<protein>
    <recommendedName>
        <fullName evidence="14">Peptide O-xylosyltransferase</fullName>
    </recommendedName>
</protein>
<keyword evidence="10" id="KW-0333">Golgi apparatus</keyword>
<keyword evidence="8" id="KW-0735">Signal-anchor</keyword>
<accession>A0ABV9T2C8</accession>
<organism evidence="15 16">
    <name type="scientific">Negadavirga shengliensis</name>
    <dbReference type="NCBI Taxonomy" id="1389218"/>
    <lineage>
        <taxon>Bacteria</taxon>
        <taxon>Pseudomonadati</taxon>
        <taxon>Bacteroidota</taxon>
        <taxon>Cytophagia</taxon>
        <taxon>Cytophagales</taxon>
        <taxon>Cyclobacteriaceae</taxon>
        <taxon>Negadavirga</taxon>
    </lineage>
</organism>
<evidence type="ECO:0000256" key="2">
    <source>
        <dbReference type="ARBA" id="ARBA00004648"/>
    </source>
</evidence>
<evidence type="ECO:0000256" key="6">
    <source>
        <dbReference type="ARBA" id="ARBA00022723"/>
    </source>
</evidence>
<dbReference type="Pfam" id="PF02485">
    <property type="entry name" value="Branch"/>
    <property type="match status" value="1"/>
</dbReference>
<evidence type="ECO:0000313" key="15">
    <source>
        <dbReference type="EMBL" id="MFC4872887.1"/>
    </source>
</evidence>
<keyword evidence="4" id="KW-0808">Transferase</keyword>
<evidence type="ECO:0000256" key="9">
    <source>
        <dbReference type="ARBA" id="ARBA00022989"/>
    </source>
</evidence>
<keyword evidence="12" id="KW-1015">Disulfide bond</keyword>
<evidence type="ECO:0000256" key="14">
    <source>
        <dbReference type="ARBA" id="ARBA00042865"/>
    </source>
</evidence>
<evidence type="ECO:0000256" key="7">
    <source>
        <dbReference type="ARBA" id="ARBA00022824"/>
    </source>
</evidence>